<dbReference type="GO" id="GO:0031119">
    <property type="term" value="P:tRNA pseudouridine synthesis"/>
    <property type="evidence" value="ECO:0007669"/>
    <property type="project" value="TreeGrafter"/>
</dbReference>
<dbReference type="NCBIfam" id="TIGR00071">
    <property type="entry name" value="hisT_truA"/>
    <property type="match status" value="1"/>
</dbReference>
<accession>A0A094QW49</accession>
<dbReference type="InterPro" id="IPR020094">
    <property type="entry name" value="TruA/RsuA/RluB/E/F_N"/>
</dbReference>
<proteinExistence type="inferred from homology"/>
<protein>
    <recommendedName>
        <fullName evidence="4">Pseudouridine synthase I TruA alpha/beta domain-containing protein</fullName>
    </recommendedName>
</protein>
<dbReference type="EMBL" id="JNSL01000042">
    <property type="protein sequence ID" value="KGA18526.1"/>
    <property type="molecule type" value="Genomic_DNA"/>
</dbReference>
<dbReference type="FunFam" id="3.30.70.580:FF:000001">
    <property type="entry name" value="tRNA pseudouridine synthase A"/>
    <property type="match status" value="1"/>
</dbReference>
<dbReference type="AlphaFoldDB" id="A0A094QW49"/>
<dbReference type="GO" id="GO:0003723">
    <property type="term" value="F:RNA binding"/>
    <property type="evidence" value="ECO:0007669"/>
    <property type="project" value="InterPro"/>
</dbReference>
<dbReference type="HAMAP" id="MF_00171">
    <property type="entry name" value="TruA"/>
    <property type="match status" value="1"/>
</dbReference>
<dbReference type="GO" id="GO:0009982">
    <property type="term" value="F:pseudouridine synthase activity"/>
    <property type="evidence" value="ECO:0007669"/>
    <property type="project" value="InterPro"/>
</dbReference>
<comment type="similarity">
    <text evidence="1">Belongs to the tRNA pseudouridine synthase TruA family.</text>
</comment>
<dbReference type="Gene3D" id="3.30.70.660">
    <property type="entry name" value="Pseudouridine synthase I, catalytic domain, C-terminal subdomain"/>
    <property type="match status" value="1"/>
</dbReference>
<sequence>MVLSNEPLVAVAAQGLIRIRALVAYDGKDFSGWGMQPDRRTIQGELENALAVFLRLDRVVVQCAGRTDAGVHAIGQVIHFDMPAESVIEMGDLAYRINAILPEDISIREMEVTALDFDARFAALSRRYEYLLYQGIHNPLLRDRAHHSYLPLDVPAMHDASQVLVGLHDFAAFCRKREGATTVRTLMCFDWSVDQDGLIKAQLQADAFCYSMVRGLIGAVLAIGEGKYDKAWLQRYLAGREREAHVFAAPALGLTFIDVQYPDPSDYAKRISETLQARDADGSP</sequence>
<dbReference type="PIRSF" id="PIRSF001430">
    <property type="entry name" value="tRNA_psdUrid_synth"/>
    <property type="match status" value="1"/>
</dbReference>
<reference evidence="5" key="1">
    <citation type="submission" date="2014-06" db="EMBL/GenBank/DDBJ databases">
        <title>Key roles for freshwater Actinobacteria revealed by deep metagenomic sequencing.</title>
        <authorList>
            <person name="Ghai R."/>
            <person name="Mizuno C.M."/>
            <person name="Picazo A."/>
            <person name="Camacho A."/>
            <person name="Rodriguez-Valera F."/>
        </authorList>
    </citation>
    <scope>NUCLEOTIDE SEQUENCE</scope>
</reference>
<keyword evidence="3" id="KW-0413">Isomerase</keyword>
<dbReference type="SUPFAM" id="SSF55120">
    <property type="entry name" value="Pseudouridine synthase"/>
    <property type="match status" value="1"/>
</dbReference>
<feature type="domain" description="Pseudouridine synthase I TruA alpha/beta" evidence="4">
    <location>
        <begin position="21"/>
        <end position="121"/>
    </location>
</feature>
<comment type="caution">
    <text evidence="5">The sequence shown here is derived from an EMBL/GenBank/DDBJ whole genome shotgun (WGS) entry which is preliminary data.</text>
</comment>
<dbReference type="PANTHER" id="PTHR11142:SF0">
    <property type="entry name" value="TRNA PSEUDOURIDINE SYNTHASE-LIKE 1"/>
    <property type="match status" value="1"/>
</dbReference>
<dbReference type="InterPro" id="IPR020095">
    <property type="entry name" value="PsdUridine_synth_TruA_C"/>
</dbReference>
<evidence type="ECO:0000313" key="5">
    <source>
        <dbReference type="EMBL" id="KGA18526.1"/>
    </source>
</evidence>
<keyword evidence="2" id="KW-0819">tRNA processing</keyword>
<evidence type="ECO:0000256" key="2">
    <source>
        <dbReference type="ARBA" id="ARBA00022694"/>
    </source>
</evidence>
<organism evidence="5">
    <name type="scientific">freshwater metagenome</name>
    <dbReference type="NCBI Taxonomy" id="449393"/>
    <lineage>
        <taxon>unclassified sequences</taxon>
        <taxon>metagenomes</taxon>
        <taxon>ecological metagenomes</taxon>
    </lineage>
</organism>
<dbReference type="Pfam" id="PF01416">
    <property type="entry name" value="PseudoU_synth_1"/>
    <property type="match status" value="2"/>
</dbReference>
<evidence type="ECO:0000256" key="1">
    <source>
        <dbReference type="ARBA" id="ARBA00009375"/>
    </source>
</evidence>
<evidence type="ECO:0000256" key="3">
    <source>
        <dbReference type="ARBA" id="ARBA00023235"/>
    </source>
</evidence>
<dbReference type="InterPro" id="IPR020097">
    <property type="entry name" value="PsdUridine_synth_TruA_a/b_dom"/>
</dbReference>
<gene>
    <name evidence="5" type="ORF">GM51_8260</name>
</gene>
<dbReference type="PANTHER" id="PTHR11142">
    <property type="entry name" value="PSEUDOURIDYLATE SYNTHASE"/>
    <property type="match status" value="1"/>
</dbReference>
<name>A0A094QW49_9ZZZZ</name>
<dbReference type="CDD" id="cd02570">
    <property type="entry name" value="PseudoU_synth_EcTruA"/>
    <property type="match status" value="1"/>
</dbReference>
<dbReference type="InterPro" id="IPR020103">
    <property type="entry name" value="PsdUridine_synth_cat_dom_sf"/>
</dbReference>
<dbReference type="InterPro" id="IPR001406">
    <property type="entry name" value="PsdUridine_synth_TruA"/>
</dbReference>
<evidence type="ECO:0000259" key="4">
    <source>
        <dbReference type="Pfam" id="PF01416"/>
    </source>
</evidence>
<dbReference type="Gene3D" id="3.30.70.580">
    <property type="entry name" value="Pseudouridine synthase I, catalytic domain, N-terminal subdomain"/>
    <property type="match status" value="1"/>
</dbReference>
<feature type="domain" description="Pseudouridine synthase I TruA alpha/beta" evidence="4">
    <location>
        <begin position="160"/>
        <end position="262"/>
    </location>
</feature>